<feature type="transmembrane region" description="Helical" evidence="8">
    <location>
        <begin position="49"/>
        <end position="67"/>
    </location>
</feature>
<feature type="transmembrane region" description="Helical" evidence="8">
    <location>
        <begin position="6"/>
        <end position="22"/>
    </location>
</feature>
<evidence type="ECO:0000256" key="6">
    <source>
        <dbReference type="ARBA" id="ARBA00023136"/>
    </source>
</evidence>
<dbReference type="InterPro" id="IPR028362">
    <property type="entry name" value="AlgI"/>
</dbReference>
<reference evidence="9 10" key="1">
    <citation type="submission" date="2018-06" db="EMBL/GenBank/DDBJ databases">
        <authorList>
            <consortium name="Pathogen Informatics"/>
            <person name="Doyle S."/>
        </authorList>
    </citation>
    <scope>NUCLEOTIDE SEQUENCE [LARGE SCALE GENOMIC DNA]</scope>
    <source>
        <strain evidence="9 10">NCTC11087</strain>
    </source>
</reference>
<dbReference type="PIRSF" id="PIRSF016636">
    <property type="entry name" value="AlgI_DltB"/>
    <property type="match status" value="1"/>
</dbReference>
<dbReference type="Pfam" id="PF03062">
    <property type="entry name" value="MBOAT"/>
    <property type="match status" value="1"/>
</dbReference>
<gene>
    <name evidence="9" type="primary">dltB_1</name>
    <name evidence="9" type="ORF">NCTC11087_01133</name>
</gene>
<evidence type="ECO:0000313" key="10">
    <source>
        <dbReference type="Proteomes" id="UP000255523"/>
    </source>
</evidence>
<dbReference type="PANTHER" id="PTHR13285">
    <property type="entry name" value="ACYLTRANSFERASE"/>
    <property type="match status" value="1"/>
</dbReference>
<dbReference type="GO" id="GO:0016746">
    <property type="term" value="F:acyltransferase activity"/>
    <property type="evidence" value="ECO:0007669"/>
    <property type="project" value="UniProtKB-KW"/>
</dbReference>
<evidence type="ECO:0000256" key="4">
    <source>
        <dbReference type="ARBA" id="ARBA00022692"/>
    </source>
</evidence>
<organism evidence="9 10">
    <name type="scientific">Faecalicoccus pleomorphus</name>
    <dbReference type="NCBI Taxonomy" id="1323"/>
    <lineage>
        <taxon>Bacteria</taxon>
        <taxon>Bacillati</taxon>
        <taxon>Bacillota</taxon>
        <taxon>Erysipelotrichia</taxon>
        <taxon>Erysipelotrichales</taxon>
        <taxon>Erysipelotrichaceae</taxon>
        <taxon>Faecalicoccus</taxon>
    </lineage>
</organism>
<feature type="transmembrane region" description="Helical" evidence="8">
    <location>
        <begin position="142"/>
        <end position="163"/>
    </location>
</feature>
<evidence type="ECO:0000256" key="1">
    <source>
        <dbReference type="ARBA" id="ARBA00004651"/>
    </source>
</evidence>
<sequence length="453" mass="52504">MVFNSLIFIFCFLPISVLLYRFLPSQFLKNIVLFVLSLLFYAWNEPYYVLLLLLSIAWNYISGLQLMQEEDERQRKINFWLSVAVNLLILGAFKYTNFLLGIVGLEGFDITLPVGLSFFTFSALSYLADVYKGTSPAQKNPLYLGLYIAFFGKITSGPIAFYHDMEHQFSYHPFQKEMFYSGILLFVKGLIKKALLADQFALVFSSLSQNTSMLGAWLYALSYMLEIYFDFSGYSDMAIGISRMFGFDLKPNFDHPYVAVSVQDFWRRWHISLSRWFRDYVYIPLGGNRHDYVRNILIVWFLTGLWHGANWTFILWGLYYGAFLLLEKFVLRPILEKLPRIVGHLYTLVVVLIGWVFFCSPSIMDAFGTIGRMFHFAELVNTEALFVLTGHLVLFIIGILLSGTLFDRIEERLMQVKGNRMVLAFTVLYLVFFGISIAFVVGSTYQSFLYFAF</sequence>
<evidence type="ECO:0000256" key="5">
    <source>
        <dbReference type="ARBA" id="ARBA00022989"/>
    </source>
</evidence>
<keyword evidence="7" id="KW-0808">Transferase</keyword>
<name>A0A380LLT7_9FIRM</name>
<evidence type="ECO:0000256" key="7">
    <source>
        <dbReference type="PIRNR" id="PIRNR016636"/>
    </source>
</evidence>
<feature type="transmembrane region" description="Helical" evidence="8">
    <location>
        <begin position="79"/>
        <end position="104"/>
    </location>
</feature>
<dbReference type="PANTHER" id="PTHR13285:SF18">
    <property type="entry name" value="PROTEIN-CYSTEINE N-PALMITOYLTRANSFERASE RASP"/>
    <property type="match status" value="1"/>
</dbReference>
<dbReference type="OrthoDB" id="9805788at2"/>
<feature type="transmembrane region" description="Helical" evidence="8">
    <location>
        <begin position="343"/>
        <end position="364"/>
    </location>
</feature>
<dbReference type="GeneID" id="77462098"/>
<feature type="transmembrane region" description="Helical" evidence="8">
    <location>
        <begin position="216"/>
        <end position="234"/>
    </location>
</feature>
<keyword evidence="5 8" id="KW-1133">Transmembrane helix</keyword>
<protein>
    <submittedName>
        <fullName evidence="9">Protein dltB</fullName>
    </submittedName>
</protein>
<evidence type="ECO:0000256" key="3">
    <source>
        <dbReference type="ARBA" id="ARBA00022475"/>
    </source>
</evidence>
<dbReference type="PIRSF" id="PIRSF500217">
    <property type="entry name" value="AlgI"/>
    <property type="match status" value="1"/>
</dbReference>
<comment type="similarity">
    <text evidence="2 7">Belongs to the membrane-bound acyltransferase family.</text>
</comment>
<feature type="transmembrane region" description="Helical" evidence="8">
    <location>
        <begin position="427"/>
        <end position="452"/>
    </location>
</feature>
<comment type="subcellular location">
    <subcellularLocation>
        <location evidence="1">Cell membrane</location>
        <topology evidence="1">Multi-pass membrane protein</topology>
    </subcellularLocation>
</comment>
<keyword evidence="4 8" id="KW-0812">Transmembrane</keyword>
<evidence type="ECO:0000256" key="8">
    <source>
        <dbReference type="SAM" id="Phobius"/>
    </source>
</evidence>
<evidence type="ECO:0000256" key="2">
    <source>
        <dbReference type="ARBA" id="ARBA00010323"/>
    </source>
</evidence>
<proteinExistence type="inferred from homology"/>
<dbReference type="EMBL" id="UHFX01000003">
    <property type="protein sequence ID" value="SUO04223.1"/>
    <property type="molecule type" value="Genomic_DNA"/>
</dbReference>
<accession>A0A380LLT7</accession>
<keyword evidence="6 7" id="KW-0472">Membrane</keyword>
<keyword evidence="3 7" id="KW-1003">Cell membrane</keyword>
<evidence type="ECO:0000313" key="9">
    <source>
        <dbReference type="EMBL" id="SUO04223.1"/>
    </source>
</evidence>
<dbReference type="GO" id="GO:0005886">
    <property type="term" value="C:plasma membrane"/>
    <property type="evidence" value="ECO:0007669"/>
    <property type="project" value="UniProtKB-SubCell"/>
</dbReference>
<keyword evidence="7" id="KW-0012">Acyltransferase</keyword>
<dbReference type="InterPro" id="IPR024194">
    <property type="entry name" value="Ac/AlaTfrase_AlgI/DltB"/>
</dbReference>
<dbReference type="RefSeq" id="WP_022790373.1">
    <property type="nucleotide sequence ID" value="NZ_UHFX01000003.1"/>
</dbReference>
<dbReference type="GO" id="GO:0042121">
    <property type="term" value="P:alginic acid biosynthetic process"/>
    <property type="evidence" value="ECO:0007669"/>
    <property type="project" value="InterPro"/>
</dbReference>
<dbReference type="AlphaFoldDB" id="A0A380LLT7"/>
<feature type="transmembrane region" description="Helical" evidence="8">
    <location>
        <begin position="110"/>
        <end position="130"/>
    </location>
</feature>
<keyword evidence="10" id="KW-1185">Reference proteome</keyword>
<feature type="transmembrane region" description="Helical" evidence="8">
    <location>
        <begin position="384"/>
        <end position="406"/>
    </location>
</feature>
<dbReference type="InterPro" id="IPR004299">
    <property type="entry name" value="MBOAT_fam"/>
</dbReference>
<dbReference type="Proteomes" id="UP000255523">
    <property type="component" value="Unassembled WGS sequence"/>
</dbReference>
<dbReference type="InterPro" id="IPR051085">
    <property type="entry name" value="MB_O-acyltransferase"/>
</dbReference>